<dbReference type="EMBL" id="PELP01000403">
    <property type="protein sequence ID" value="RTH01960.1"/>
    <property type="molecule type" value="Genomic_DNA"/>
</dbReference>
<keyword evidence="3" id="KW-0347">Helicase</keyword>
<feature type="non-terminal residue" evidence="3">
    <location>
        <position position="204"/>
    </location>
</feature>
<proteinExistence type="predicted"/>
<evidence type="ECO:0000313" key="4">
    <source>
        <dbReference type="Proteomes" id="UP000286734"/>
    </source>
</evidence>
<gene>
    <name evidence="3" type="ORF">CSW47_11630</name>
</gene>
<dbReference type="InterPro" id="IPR014001">
    <property type="entry name" value="Helicase_ATP-bd"/>
</dbReference>
<organism evidence="3 4">
    <name type="scientific">Thermus scotoductus</name>
    <dbReference type="NCBI Taxonomy" id="37636"/>
    <lineage>
        <taxon>Bacteria</taxon>
        <taxon>Thermotogati</taxon>
        <taxon>Deinococcota</taxon>
        <taxon>Deinococci</taxon>
        <taxon>Thermales</taxon>
        <taxon>Thermaceae</taxon>
        <taxon>Thermus</taxon>
    </lineage>
</organism>
<dbReference type="Proteomes" id="UP000286734">
    <property type="component" value="Unassembled WGS sequence"/>
</dbReference>
<dbReference type="GO" id="GO:0004386">
    <property type="term" value="F:helicase activity"/>
    <property type="evidence" value="ECO:0007669"/>
    <property type="project" value="UniProtKB-KW"/>
</dbReference>
<keyword evidence="3" id="KW-0547">Nucleotide-binding</keyword>
<dbReference type="GO" id="GO:0016787">
    <property type="term" value="F:hydrolase activity"/>
    <property type="evidence" value="ECO:0007669"/>
    <property type="project" value="UniProtKB-KW"/>
</dbReference>
<keyword evidence="3" id="KW-0067">ATP-binding</keyword>
<dbReference type="InterPro" id="IPR027417">
    <property type="entry name" value="P-loop_NTPase"/>
</dbReference>
<feature type="domain" description="Helicase ATP-binding" evidence="2">
    <location>
        <begin position="32"/>
        <end position="200"/>
    </location>
</feature>
<dbReference type="AlphaFoldDB" id="A0A430R3J0"/>
<reference evidence="3 4" key="1">
    <citation type="journal article" date="2019" name="Extremophiles">
        <title>Biogeography of thermophiles and predominance of Thermus scotoductus in domestic water heaters.</title>
        <authorList>
            <person name="Wilpiszeski R.L."/>
            <person name="Zhang Z."/>
            <person name="House C.H."/>
        </authorList>
    </citation>
    <scope>NUCLEOTIDE SEQUENCE [LARGE SCALE GENOMIC DNA]</scope>
    <source>
        <strain evidence="3 4">34_S34</strain>
    </source>
</reference>
<sequence length="204" mass="23980">YSPYLVFLKSLYEYFKDEPTLGLEKGRDLGKSLVDLAEFQQKAFERALRILQRYDGVFISDSVGLGKTWIGKKLLEHFGYFKRKRSLVVVPAQLKEMWEEELRKIQVAAQVVTMESMGRRDFNPRDYLDVEVVLVDESHNFRNLNKRYRNLSRILGGGARKKVILLTATPINNSVFDLYNQIMLFARRERYFARAGIPHLRTYF</sequence>
<name>A0A430R3J0_THESC</name>
<evidence type="ECO:0000313" key="3">
    <source>
        <dbReference type="EMBL" id="RTH01960.1"/>
    </source>
</evidence>
<evidence type="ECO:0000259" key="2">
    <source>
        <dbReference type="SMART" id="SM00487"/>
    </source>
</evidence>
<dbReference type="PANTHER" id="PTHR45766">
    <property type="entry name" value="DNA ANNEALING HELICASE AND ENDONUCLEASE ZRANB3 FAMILY MEMBER"/>
    <property type="match status" value="1"/>
</dbReference>
<dbReference type="SMART" id="SM00487">
    <property type="entry name" value="DEXDc"/>
    <property type="match status" value="1"/>
</dbReference>
<protein>
    <submittedName>
        <fullName evidence="3">Helicase</fullName>
    </submittedName>
</protein>
<dbReference type="Gene3D" id="3.40.50.300">
    <property type="entry name" value="P-loop containing nucleotide triphosphate hydrolases"/>
    <property type="match status" value="1"/>
</dbReference>
<keyword evidence="1" id="KW-0378">Hydrolase</keyword>
<comment type="caution">
    <text evidence="3">The sequence shown here is derived from an EMBL/GenBank/DDBJ whole genome shotgun (WGS) entry which is preliminary data.</text>
</comment>
<dbReference type="SUPFAM" id="SSF52540">
    <property type="entry name" value="P-loop containing nucleoside triphosphate hydrolases"/>
    <property type="match status" value="1"/>
</dbReference>
<evidence type="ECO:0000256" key="1">
    <source>
        <dbReference type="ARBA" id="ARBA00022801"/>
    </source>
</evidence>
<accession>A0A430R3J0</accession>
<feature type="non-terminal residue" evidence="3">
    <location>
        <position position="1"/>
    </location>
</feature>
<dbReference type="PANTHER" id="PTHR45766:SF6">
    <property type="entry name" value="SWI_SNF-RELATED MATRIX-ASSOCIATED ACTIN-DEPENDENT REGULATOR OF CHROMATIN SUBFAMILY A-LIKE PROTEIN 1"/>
    <property type="match status" value="1"/>
</dbReference>